<evidence type="ECO:0000256" key="16">
    <source>
        <dbReference type="RuleBase" id="RU362098"/>
    </source>
</evidence>
<dbReference type="NCBIfam" id="NF007105">
    <property type="entry name" value="PRK09554.1"/>
    <property type="match status" value="1"/>
</dbReference>
<dbReference type="InterPro" id="IPR050860">
    <property type="entry name" value="FeoB_GTPase"/>
</dbReference>
<keyword evidence="8 16" id="KW-1133">Transmembrane helix</keyword>
<dbReference type="PANTHER" id="PTHR43185">
    <property type="entry name" value="FERROUS IRON TRANSPORT PROTEIN B"/>
    <property type="match status" value="1"/>
</dbReference>
<keyword evidence="7 14" id="KW-0547">Nucleotide-binding</keyword>
<protein>
    <recommendedName>
        <fullName evidence="13 16">Ferrous iron transport protein B</fullName>
    </recommendedName>
</protein>
<dbReference type="GO" id="GO:0046872">
    <property type="term" value="F:metal ion binding"/>
    <property type="evidence" value="ECO:0007669"/>
    <property type="project" value="UniProtKB-KW"/>
</dbReference>
<feature type="binding site" evidence="14">
    <location>
        <begin position="62"/>
        <end position="65"/>
    </location>
    <ligand>
        <name>GTP</name>
        <dbReference type="ChEBI" id="CHEBI:37565"/>
        <label>1</label>
    </ligand>
</feature>
<keyword evidence="10" id="KW-0406">Ion transport</keyword>
<evidence type="ECO:0000256" key="3">
    <source>
        <dbReference type="ARBA" id="ARBA00022475"/>
    </source>
</evidence>
<keyword evidence="4 16" id="KW-0410">Iron transport</keyword>
<evidence type="ECO:0000256" key="6">
    <source>
        <dbReference type="ARBA" id="ARBA00022692"/>
    </source>
</evidence>
<evidence type="ECO:0000256" key="11">
    <source>
        <dbReference type="ARBA" id="ARBA00023134"/>
    </source>
</evidence>
<dbReference type="Pfam" id="PF07664">
    <property type="entry name" value="FeoB_C"/>
    <property type="match status" value="1"/>
</dbReference>
<dbReference type="GO" id="GO:0005525">
    <property type="term" value="F:GTP binding"/>
    <property type="evidence" value="ECO:0007669"/>
    <property type="project" value="UniProtKB-KW"/>
</dbReference>
<evidence type="ECO:0000256" key="15">
    <source>
        <dbReference type="PIRSR" id="PIRSR603373-2"/>
    </source>
</evidence>
<dbReference type="PRINTS" id="PR00326">
    <property type="entry name" value="GTP1OBG"/>
</dbReference>
<dbReference type="Pfam" id="PF17910">
    <property type="entry name" value="FeoB_Cyto"/>
    <property type="match status" value="1"/>
</dbReference>
<comment type="function">
    <text evidence="16">Probable transporter of a GTP-driven Fe(2+) uptake system.</text>
</comment>
<gene>
    <name evidence="18" type="ORF">A2557_09060</name>
</gene>
<dbReference type="FunFam" id="3.40.50.300:FF:000426">
    <property type="entry name" value="Ferrous iron transport protein B"/>
    <property type="match status" value="1"/>
</dbReference>
<feature type="binding site" evidence="14">
    <location>
        <begin position="41"/>
        <end position="45"/>
    </location>
    <ligand>
        <name>GTP</name>
        <dbReference type="ChEBI" id="CHEBI:37565"/>
        <label>1</label>
    </ligand>
</feature>
<feature type="domain" description="FeoB-type G" evidence="17">
    <location>
        <begin position="9"/>
        <end position="171"/>
    </location>
</feature>
<feature type="transmembrane region" description="Helical" evidence="16">
    <location>
        <begin position="394"/>
        <end position="417"/>
    </location>
</feature>
<feature type="binding site" evidence="15">
    <location>
        <position position="30"/>
    </location>
    <ligand>
        <name>Mg(2+)</name>
        <dbReference type="ChEBI" id="CHEBI:18420"/>
        <label>2</label>
    </ligand>
</feature>
<keyword evidence="2 16" id="KW-0813">Transport</keyword>
<evidence type="ECO:0000256" key="4">
    <source>
        <dbReference type="ARBA" id="ARBA00022496"/>
    </source>
</evidence>
<dbReference type="EMBL" id="MFNF01000029">
    <property type="protein sequence ID" value="OGH01714.1"/>
    <property type="molecule type" value="Genomic_DNA"/>
</dbReference>
<feature type="transmembrane region" description="Helical" evidence="16">
    <location>
        <begin position="518"/>
        <end position="539"/>
    </location>
</feature>
<dbReference type="InterPro" id="IPR011640">
    <property type="entry name" value="Fe2_transport_prot_B_C"/>
</dbReference>
<dbReference type="Pfam" id="PF07670">
    <property type="entry name" value="Gate"/>
    <property type="match status" value="2"/>
</dbReference>
<evidence type="ECO:0000259" key="17">
    <source>
        <dbReference type="PROSITE" id="PS51711"/>
    </source>
</evidence>
<dbReference type="InterPro" id="IPR030389">
    <property type="entry name" value="G_FEOB_dom"/>
</dbReference>
<evidence type="ECO:0000256" key="5">
    <source>
        <dbReference type="ARBA" id="ARBA00022519"/>
    </source>
</evidence>
<dbReference type="GO" id="GO:0015093">
    <property type="term" value="F:ferrous iron transmembrane transporter activity"/>
    <property type="evidence" value="ECO:0007669"/>
    <property type="project" value="UniProtKB-UniRule"/>
</dbReference>
<dbReference type="GO" id="GO:0005886">
    <property type="term" value="C:plasma membrane"/>
    <property type="evidence" value="ECO:0007669"/>
    <property type="project" value="UniProtKB-SubCell"/>
</dbReference>
<dbReference type="Proteomes" id="UP000177583">
    <property type="component" value="Unassembled WGS sequence"/>
</dbReference>
<comment type="subcellular location">
    <subcellularLocation>
        <location evidence="1 16">Cell inner membrane</location>
        <topology evidence="1 16">Multi-pass membrane protein</topology>
    </subcellularLocation>
</comment>
<dbReference type="CDD" id="cd01879">
    <property type="entry name" value="FeoB"/>
    <property type="match status" value="1"/>
</dbReference>
<evidence type="ECO:0000256" key="9">
    <source>
        <dbReference type="ARBA" id="ARBA00023004"/>
    </source>
</evidence>
<keyword evidence="5" id="KW-0997">Cell inner membrane</keyword>
<keyword evidence="12 16" id="KW-0472">Membrane</keyword>
<feature type="transmembrane region" description="Helical" evidence="16">
    <location>
        <begin position="737"/>
        <end position="756"/>
    </location>
</feature>
<dbReference type="SUPFAM" id="SSF52540">
    <property type="entry name" value="P-loop containing nucleoside triphosphate hydrolases"/>
    <property type="match status" value="1"/>
</dbReference>
<dbReference type="Gene3D" id="1.10.287.1770">
    <property type="match status" value="1"/>
</dbReference>
<dbReference type="PANTHER" id="PTHR43185:SF1">
    <property type="entry name" value="FE(2+) TRANSPORTER FEOB"/>
    <property type="match status" value="1"/>
</dbReference>
<dbReference type="AlphaFoldDB" id="A0A1F6GUF2"/>
<feature type="transmembrane region" description="Helical" evidence="16">
    <location>
        <begin position="461"/>
        <end position="480"/>
    </location>
</feature>
<feature type="transmembrane region" description="Helical" evidence="16">
    <location>
        <begin position="705"/>
        <end position="725"/>
    </location>
</feature>
<evidence type="ECO:0000256" key="1">
    <source>
        <dbReference type="ARBA" id="ARBA00004429"/>
    </source>
</evidence>
<evidence type="ECO:0000256" key="13">
    <source>
        <dbReference type="NCBIfam" id="TIGR00437"/>
    </source>
</evidence>
<accession>A0A1F6GUF2</accession>
<feature type="transmembrane region" description="Helical" evidence="16">
    <location>
        <begin position="290"/>
        <end position="314"/>
    </location>
</feature>
<feature type="transmembrane region" description="Helical" evidence="16">
    <location>
        <begin position="320"/>
        <end position="342"/>
    </location>
</feature>
<keyword evidence="6 16" id="KW-0812">Transmembrane</keyword>
<dbReference type="NCBIfam" id="TIGR00437">
    <property type="entry name" value="feoB"/>
    <property type="match status" value="1"/>
</dbReference>
<sequence>MNQTLEQQWVQLGLVGNPNCGKTTLFNHLTGIRQRVGNWPGVTVEKKVGRLLSSDSEVDLVDLPGTYSLTASSLDEKVARHFVLSGEAHGLINIIDATNLERSLYLTLQLLEMGLPVVVALNMMDLLEKKEITVNLKELSKRLGVPVVPVVAKKGLGLPLLVSEAVKAAQKPRPALSYALAAPLKKALQTLAPLAASLALNPIESADWLALKLLEGDKEILGRASGSLQDQVAALATGIELATGRTGAEEIAEARLDWISATVQAVLVLPQVPKMALTDKMDKLVLHRHLGIPIFLLAMYLVFLVSISLSAPFIDFIDQVAGYFLVEQLGRFLTSLGAWDWIRTLVANGMGGGVQTVLTFIPPIGLMFLCLSFLEDSGYMARASFVLDRLIRKIGLPGKAVVPMIVGFGCTVPAALSCRTMQEERDRRLTLAMVPFMSCGAKLPVYALFSAAFFPAQGQNVVFGLYLIGILVAVGTGLLLKKALFHGKANPLLIELPAYHWPSPLSVLSITWSKLKRFLLEAGQLIVVIITLLTLLNSFTLTGKTAGSDDSLLAELSKAITPVFHSIGITDENWPATVGIFTGIFAKEAIIGTLDSMYSQMDQQTETDKKELAPLEMWSEATQTLGGGLLGVLQSWSNPLGQTLDYRGDPQAAAADLEVKSSSFGAMVTRFDGSVGAFAYLLWVLLYAPCVAATAAIRRETDGRWMVFTLAYMTGLAWIFSTLFYQSFTFLQHPGESLAWMAAALVLLALLGKGIWSYGQRFLRLPLEFAVVPSCTHCDSNCQC</sequence>
<comment type="similarity">
    <text evidence="16">Belongs to the TRAFAC class TrmE-Era-EngA-EngB-Septin-like GTPase superfamily. FeoB GTPase (TC 9.A.8) family.</text>
</comment>
<comment type="caution">
    <text evidence="18">The sequence shown here is derived from an EMBL/GenBank/DDBJ whole genome shotgun (WGS) entry which is preliminary data.</text>
</comment>
<dbReference type="Gene3D" id="3.40.50.300">
    <property type="entry name" value="P-loop containing nucleotide triphosphate hydrolases"/>
    <property type="match status" value="1"/>
</dbReference>
<evidence type="ECO:0000313" key="19">
    <source>
        <dbReference type="Proteomes" id="UP000177583"/>
    </source>
</evidence>
<dbReference type="InterPro" id="IPR006073">
    <property type="entry name" value="GTP-bd"/>
</dbReference>
<feature type="binding site" evidence="15">
    <location>
        <position position="27"/>
    </location>
    <ligand>
        <name>Mg(2+)</name>
        <dbReference type="ChEBI" id="CHEBI:18420"/>
        <label>2</label>
    </ligand>
</feature>
<proteinExistence type="inferred from homology"/>
<evidence type="ECO:0000256" key="12">
    <source>
        <dbReference type="ARBA" id="ARBA00023136"/>
    </source>
</evidence>
<keyword evidence="9 16" id="KW-0408">Iron</keyword>
<dbReference type="InterPro" id="IPR011642">
    <property type="entry name" value="Gate_dom"/>
</dbReference>
<evidence type="ECO:0000256" key="10">
    <source>
        <dbReference type="ARBA" id="ARBA00023065"/>
    </source>
</evidence>
<dbReference type="PROSITE" id="PS51711">
    <property type="entry name" value="G_FEOB"/>
    <property type="match status" value="1"/>
</dbReference>
<evidence type="ECO:0000256" key="14">
    <source>
        <dbReference type="PIRSR" id="PIRSR603373-1"/>
    </source>
</evidence>
<feature type="transmembrane region" description="Helical" evidence="16">
    <location>
        <begin position="354"/>
        <end position="374"/>
    </location>
</feature>
<keyword evidence="11 14" id="KW-0342">GTP-binding</keyword>
<keyword evidence="3" id="KW-1003">Cell membrane</keyword>
<keyword evidence="15" id="KW-0479">Metal-binding</keyword>
<feature type="transmembrane region" description="Helical" evidence="16">
    <location>
        <begin position="429"/>
        <end position="449"/>
    </location>
</feature>
<feature type="binding site" evidence="14">
    <location>
        <begin position="16"/>
        <end position="23"/>
    </location>
    <ligand>
        <name>GTP</name>
        <dbReference type="ChEBI" id="CHEBI:37565"/>
        <label>1</label>
    </ligand>
</feature>
<dbReference type="InterPro" id="IPR041069">
    <property type="entry name" value="FeoB_Cyto"/>
</dbReference>
<keyword evidence="15" id="KW-0460">Magnesium</keyword>
<organism evidence="18 19">
    <name type="scientific">Candidatus Lambdaproteobacteria bacterium RIFOXYD2_FULL_56_26</name>
    <dbReference type="NCBI Taxonomy" id="1817773"/>
    <lineage>
        <taxon>Bacteria</taxon>
        <taxon>Pseudomonadati</taxon>
        <taxon>Pseudomonadota</taxon>
        <taxon>Candidatus Lambdaproteobacteria</taxon>
    </lineage>
</organism>
<dbReference type="InterPro" id="IPR003373">
    <property type="entry name" value="Fe2_transport_prot-B"/>
</dbReference>
<feature type="transmembrane region" description="Helical" evidence="16">
    <location>
        <begin position="677"/>
        <end position="698"/>
    </location>
</feature>
<evidence type="ECO:0000256" key="7">
    <source>
        <dbReference type="ARBA" id="ARBA00022741"/>
    </source>
</evidence>
<dbReference type="Pfam" id="PF02421">
    <property type="entry name" value="FeoB_N"/>
    <property type="match status" value="1"/>
</dbReference>
<feature type="binding site" evidence="15">
    <location>
        <position position="31"/>
    </location>
    <ligand>
        <name>Mg(2+)</name>
        <dbReference type="ChEBI" id="CHEBI:18420"/>
        <label>2</label>
    </ligand>
</feature>
<dbReference type="InterPro" id="IPR027417">
    <property type="entry name" value="P-loop_NTPase"/>
</dbReference>
<evidence type="ECO:0000256" key="8">
    <source>
        <dbReference type="ARBA" id="ARBA00022989"/>
    </source>
</evidence>
<reference evidence="18 19" key="1">
    <citation type="journal article" date="2016" name="Nat. Commun.">
        <title>Thousands of microbial genomes shed light on interconnected biogeochemical processes in an aquifer system.</title>
        <authorList>
            <person name="Anantharaman K."/>
            <person name="Brown C.T."/>
            <person name="Hug L.A."/>
            <person name="Sharon I."/>
            <person name="Castelle C.J."/>
            <person name="Probst A.J."/>
            <person name="Thomas B.C."/>
            <person name="Singh A."/>
            <person name="Wilkins M.J."/>
            <person name="Karaoz U."/>
            <person name="Brodie E.L."/>
            <person name="Williams K.H."/>
            <person name="Hubbard S.S."/>
            <person name="Banfield J.F."/>
        </authorList>
    </citation>
    <scope>NUCLEOTIDE SEQUENCE [LARGE SCALE GENOMIC DNA]</scope>
</reference>
<feature type="binding site" evidence="14">
    <location>
        <begin position="122"/>
        <end position="125"/>
    </location>
    <ligand>
        <name>GTP</name>
        <dbReference type="ChEBI" id="CHEBI:37565"/>
        <label>1</label>
    </ligand>
</feature>
<name>A0A1F6GUF2_9PROT</name>
<evidence type="ECO:0000256" key="2">
    <source>
        <dbReference type="ARBA" id="ARBA00022448"/>
    </source>
</evidence>
<evidence type="ECO:0000313" key="18">
    <source>
        <dbReference type="EMBL" id="OGH01714.1"/>
    </source>
</evidence>